<evidence type="ECO:0000313" key="6">
    <source>
        <dbReference type="EMBL" id="AXI79933.1"/>
    </source>
</evidence>
<dbReference type="Proteomes" id="UP000249340">
    <property type="component" value="Chromosome"/>
</dbReference>
<name>A0A345T1S8_9ACTN</name>
<dbReference type="EC" id="2.3.1.-" evidence="4"/>
<dbReference type="InterPro" id="IPR028345">
    <property type="entry name" value="Antibiotic_NAT-like"/>
</dbReference>
<organism evidence="6 7">
    <name type="scientific">Peterkaempfera bronchialis</name>
    <dbReference type="NCBI Taxonomy" id="2126346"/>
    <lineage>
        <taxon>Bacteria</taxon>
        <taxon>Bacillati</taxon>
        <taxon>Actinomycetota</taxon>
        <taxon>Actinomycetes</taxon>
        <taxon>Kitasatosporales</taxon>
        <taxon>Streptomycetaceae</taxon>
        <taxon>Peterkaempfera</taxon>
    </lineage>
</organism>
<dbReference type="SUPFAM" id="SSF110710">
    <property type="entry name" value="TTHA0583/YokD-like"/>
    <property type="match status" value="1"/>
</dbReference>
<comment type="similarity">
    <text evidence="1 4">Belongs to the antibiotic N-acetyltransferase family.</text>
</comment>
<keyword evidence="7" id="KW-1185">Reference proteome</keyword>
<keyword evidence="2 4" id="KW-0808">Transferase</keyword>
<dbReference type="Pfam" id="PF02522">
    <property type="entry name" value="Antibiotic_NAT"/>
    <property type="match status" value="1"/>
</dbReference>
<dbReference type="AlphaFoldDB" id="A0A345T1S8"/>
<evidence type="ECO:0000256" key="1">
    <source>
        <dbReference type="ARBA" id="ARBA00006383"/>
    </source>
</evidence>
<dbReference type="PANTHER" id="PTHR11104">
    <property type="entry name" value="AMINOGLYCOSIDE N3-ACETYLTRANSFERASE"/>
    <property type="match status" value="1"/>
</dbReference>
<dbReference type="KEGG" id="stri:C7M71_023545"/>
<feature type="region of interest" description="Disordered" evidence="5">
    <location>
        <begin position="94"/>
        <end position="196"/>
    </location>
</feature>
<keyword evidence="4" id="KW-0046">Antibiotic resistance</keyword>
<keyword evidence="3 4" id="KW-0012">Acyltransferase</keyword>
<dbReference type="InterPro" id="IPR003679">
    <property type="entry name" value="Amioglycoside_AcTrfase"/>
</dbReference>
<sequence>MTEPPSGPLCTRHSLAADLRTLGVLPGETVLVHSSLSSLGWVCGGAVAVLEALLDVVGAAGTLVVPTHTGGNSDPAQWRNPPVPEEWWQPIRDTMPAYDPRTSPTLGMGDTAARCRPRRADRAPRDTERSAPSPAADPPSTAGRQDPRLHRPVLGPHRPPTTAPGGPGGHPGVAGASGSIDSTAWKQNPRSGWPVW</sequence>
<dbReference type="OrthoDB" id="7330654at2"/>
<proteinExistence type="inferred from homology"/>
<comment type="catalytic activity">
    <reaction evidence="4">
        <text>a 2-deoxystreptamine antibiotic + acetyl-CoA = an N(3)-acetyl-2-deoxystreptamine antibiotic + CoA + H(+)</text>
        <dbReference type="Rhea" id="RHEA:12665"/>
        <dbReference type="ChEBI" id="CHEBI:15378"/>
        <dbReference type="ChEBI" id="CHEBI:57287"/>
        <dbReference type="ChEBI" id="CHEBI:57288"/>
        <dbReference type="ChEBI" id="CHEBI:57921"/>
        <dbReference type="ChEBI" id="CHEBI:77452"/>
        <dbReference type="EC" id="2.3.1.81"/>
    </reaction>
</comment>
<dbReference type="GO" id="GO:0046353">
    <property type="term" value="F:aminoglycoside 3-N-acetyltransferase activity"/>
    <property type="evidence" value="ECO:0007669"/>
    <property type="project" value="UniProtKB-EC"/>
</dbReference>
<protein>
    <recommendedName>
        <fullName evidence="4">Aminoglycoside N(3)-acetyltransferase</fullName>
        <ecNumber evidence="4">2.3.1.-</ecNumber>
    </recommendedName>
</protein>
<gene>
    <name evidence="6" type="ORF">C7M71_023545</name>
</gene>
<dbReference type="GO" id="GO:0046677">
    <property type="term" value="P:response to antibiotic"/>
    <property type="evidence" value="ECO:0007669"/>
    <property type="project" value="UniProtKB-KW"/>
</dbReference>
<accession>A0A345T1S8</accession>
<reference evidence="7" key="1">
    <citation type="submission" date="2018-07" db="EMBL/GenBank/DDBJ databases">
        <title>Streptacidiphilus bronchialis DSM 106435 chromosome.</title>
        <authorList>
            <person name="Batra D."/>
            <person name="Gulvik C.A."/>
        </authorList>
    </citation>
    <scope>NUCLEOTIDE SEQUENCE [LARGE SCALE GENOMIC DNA]</scope>
    <source>
        <strain evidence="7">DSM 106435</strain>
    </source>
</reference>
<dbReference type="PANTHER" id="PTHR11104:SF0">
    <property type="entry name" value="SPBETA PROPHAGE-DERIVED AMINOGLYCOSIDE N(3')-ACETYLTRANSFERASE-LIKE PROTEIN YOKD"/>
    <property type="match status" value="1"/>
</dbReference>
<feature type="compositionally biased region" description="Polar residues" evidence="5">
    <location>
        <begin position="180"/>
        <end position="190"/>
    </location>
</feature>
<feature type="compositionally biased region" description="Low complexity" evidence="5">
    <location>
        <begin position="130"/>
        <end position="142"/>
    </location>
</feature>
<evidence type="ECO:0000313" key="7">
    <source>
        <dbReference type="Proteomes" id="UP000249340"/>
    </source>
</evidence>
<feature type="compositionally biased region" description="Basic and acidic residues" evidence="5">
    <location>
        <begin position="118"/>
        <end position="129"/>
    </location>
</feature>
<evidence type="ECO:0000256" key="3">
    <source>
        <dbReference type="ARBA" id="ARBA00023315"/>
    </source>
</evidence>
<dbReference type="EMBL" id="CP031264">
    <property type="protein sequence ID" value="AXI79933.1"/>
    <property type="molecule type" value="Genomic_DNA"/>
</dbReference>
<evidence type="ECO:0000256" key="5">
    <source>
        <dbReference type="SAM" id="MobiDB-lite"/>
    </source>
</evidence>
<evidence type="ECO:0000256" key="4">
    <source>
        <dbReference type="RuleBase" id="RU365031"/>
    </source>
</evidence>
<evidence type="ECO:0000256" key="2">
    <source>
        <dbReference type="ARBA" id="ARBA00022679"/>
    </source>
</evidence>